<dbReference type="PANTHER" id="PTHR24171">
    <property type="entry name" value="ANKYRIN REPEAT DOMAIN-CONTAINING PROTEIN 39-RELATED"/>
    <property type="match status" value="1"/>
</dbReference>
<keyword evidence="5" id="KW-1185">Reference proteome</keyword>
<keyword evidence="2 3" id="KW-0040">ANK repeat</keyword>
<accession>A0A9P5N787</accession>
<dbReference type="InterPro" id="IPR036770">
    <property type="entry name" value="Ankyrin_rpt-contain_sf"/>
</dbReference>
<dbReference type="Proteomes" id="UP000759537">
    <property type="component" value="Unassembled WGS sequence"/>
</dbReference>
<evidence type="ECO:0000313" key="4">
    <source>
        <dbReference type="EMBL" id="KAF8487366.1"/>
    </source>
</evidence>
<protein>
    <submittedName>
        <fullName evidence="4">Ankyrin repeat-containing domain protein</fullName>
    </submittedName>
</protein>
<evidence type="ECO:0000256" key="1">
    <source>
        <dbReference type="ARBA" id="ARBA00022737"/>
    </source>
</evidence>
<dbReference type="Pfam" id="PF12796">
    <property type="entry name" value="Ank_2"/>
    <property type="match status" value="1"/>
</dbReference>
<name>A0A9P5N787_9AGAM</name>
<dbReference type="PRINTS" id="PR01415">
    <property type="entry name" value="ANKYRIN"/>
</dbReference>
<sequence>MNARDIYSSTPLHVAVRRGCVKVVRMLLEHGANTGAIDIWGRTPFWVAWSSDVIELLSEHGAK</sequence>
<reference evidence="4" key="2">
    <citation type="journal article" date="2020" name="Nat. Commun.">
        <title>Large-scale genome sequencing of mycorrhizal fungi provides insights into the early evolution of symbiotic traits.</title>
        <authorList>
            <person name="Miyauchi S."/>
            <person name="Kiss E."/>
            <person name="Kuo A."/>
            <person name="Drula E."/>
            <person name="Kohler A."/>
            <person name="Sanchez-Garcia M."/>
            <person name="Morin E."/>
            <person name="Andreopoulos B."/>
            <person name="Barry K.W."/>
            <person name="Bonito G."/>
            <person name="Buee M."/>
            <person name="Carver A."/>
            <person name="Chen C."/>
            <person name="Cichocki N."/>
            <person name="Clum A."/>
            <person name="Culley D."/>
            <person name="Crous P.W."/>
            <person name="Fauchery L."/>
            <person name="Girlanda M."/>
            <person name="Hayes R.D."/>
            <person name="Keri Z."/>
            <person name="LaButti K."/>
            <person name="Lipzen A."/>
            <person name="Lombard V."/>
            <person name="Magnuson J."/>
            <person name="Maillard F."/>
            <person name="Murat C."/>
            <person name="Nolan M."/>
            <person name="Ohm R.A."/>
            <person name="Pangilinan J."/>
            <person name="Pereira M.F."/>
            <person name="Perotto S."/>
            <person name="Peter M."/>
            <person name="Pfister S."/>
            <person name="Riley R."/>
            <person name="Sitrit Y."/>
            <person name="Stielow J.B."/>
            <person name="Szollosi G."/>
            <person name="Zifcakova L."/>
            <person name="Stursova M."/>
            <person name="Spatafora J.W."/>
            <person name="Tedersoo L."/>
            <person name="Vaario L.M."/>
            <person name="Yamada A."/>
            <person name="Yan M."/>
            <person name="Wang P."/>
            <person name="Xu J."/>
            <person name="Bruns T."/>
            <person name="Baldrian P."/>
            <person name="Vilgalys R."/>
            <person name="Dunand C."/>
            <person name="Henrissat B."/>
            <person name="Grigoriev I.V."/>
            <person name="Hibbett D."/>
            <person name="Nagy L.G."/>
            <person name="Martin F.M."/>
        </authorList>
    </citation>
    <scope>NUCLEOTIDE SEQUENCE</scope>
    <source>
        <strain evidence="4">Prilba</strain>
    </source>
</reference>
<evidence type="ECO:0000256" key="2">
    <source>
        <dbReference type="ARBA" id="ARBA00023043"/>
    </source>
</evidence>
<dbReference type="EMBL" id="WHVB01000001">
    <property type="protein sequence ID" value="KAF8487366.1"/>
    <property type="molecule type" value="Genomic_DNA"/>
</dbReference>
<dbReference type="PROSITE" id="PS50297">
    <property type="entry name" value="ANK_REP_REGION"/>
    <property type="match status" value="1"/>
</dbReference>
<gene>
    <name evidence="4" type="ORF">DFH94DRAFT_705586</name>
</gene>
<feature type="repeat" description="ANK" evidence="3">
    <location>
        <begin position="7"/>
        <end position="39"/>
    </location>
</feature>
<comment type="caution">
    <text evidence="4">The sequence shown here is derived from an EMBL/GenBank/DDBJ whole genome shotgun (WGS) entry which is preliminary data.</text>
</comment>
<dbReference type="SMART" id="SM00248">
    <property type="entry name" value="ANK"/>
    <property type="match status" value="1"/>
</dbReference>
<keyword evidence="1" id="KW-0677">Repeat</keyword>
<dbReference type="OrthoDB" id="194358at2759"/>
<dbReference type="PROSITE" id="PS50088">
    <property type="entry name" value="ANK_REPEAT"/>
    <property type="match status" value="1"/>
</dbReference>
<dbReference type="Gene3D" id="1.25.40.20">
    <property type="entry name" value="Ankyrin repeat-containing domain"/>
    <property type="match status" value="1"/>
</dbReference>
<dbReference type="AlphaFoldDB" id="A0A9P5N787"/>
<dbReference type="InterPro" id="IPR002110">
    <property type="entry name" value="Ankyrin_rpt"/>
</dbReference>
<organism evidence="4 5">
    <name type="scientific">Russula ochroleuca</name>
    <dbReference type="NCBI Taxonomy" id="152965"/>
    <lineage>
        <taxon>Eukaryota</taxon>
        <taxon>Fungi</taxon>
        <taxon>Dikarya</taxon>
        <taxon>Basidiomycota</taxon>
        <taxon>Agaricomycotina</taxon>
        <taxon>Agaricomycetes</taxon>
        <taxon>Russulales</taxon>
        <taxon>Russulaceae</taxon>
        <taxon>Russula</taxon>
    </lineage>
</organism>
<reference evidence="4" key="1">
    <citation type="submission" date="2019-10" db="EMBL/GenBank/DDBJ databases">
        <authorList>
            <consortium name="DOE Joint Genome Institute"/>
            <person name="Kuo A."/>
            <person name="Miyauchi S."/>
            <person name="Kiss E."/>
            <person name="Drula E."/>
            <person name="Kohler A."/>
            <person name="Sanchez-Garcia M."/>
            <person name="Andreopoulos B."/>
            <person name="Barry K.W."/>
            <person name="Bonito G."/>
            <person name="Buee M."/>
            <person name="Carver A."/>
            <person name="Chen C."/>
            <person name="Cichocki N."/>
            <person name="Clum A."/>
            <person name="Culley D."/>
            <person name="Crous P.W."/>
            <person name="Fauchery L."/>
            <person name="Girlanda M."/>
            <person name="Hayes R."/>
            <person name="Keri Z."/>
            <person name="LaButti K."/>
            <person name="Lipzen A."/>
            <person name="Lombard V."/>
            <person name="Magnuson J."/>
            <person name="Maillard F."/>
            <person name="Morin E."/>
            <person name="Murat C."/>
            <person name="Nolan M."/>
            <person name="Ohm R."/>
            <person name="Pangilinan J."/>
            <person name="Pereira M."/>
            <person name="Perotto S."/>
            <person name="Peter M."/>
            <person name="Riley R."/>
            <person name="Sitrit Y."/>
            <person name="Stielow B."/>
            <person name="Szollosi G."/>
            <person name="Zifcakova L."/>
            <person name="Stursova M."/>
            <person name="Spatafora J.W."/>
            <person name="Tedersoo L."/>
            <person name="Vaario L.-M."/>
            <person name="Yamada A."/>
            <person name="Yan M."/>
            <person name="Wang P."/>
            <person name="Xu J."/>
            <person name="Bruns T."/>
            <person name="Baldrian P."/>
            <person name="Vilgalys R."/>
            <person name="Henrissat B."/>
            <person name="Grigoriev I.V."/>
            <person name="Hibbett D."/>
            <person name="Nagy L.G."/>
            <person name="Martin F.M."/>
        </authorList>
    </citation>
    <scope>NUCLEOTIDE SEQUENCE</scope>
    <source>
        <strain evidence="4">Prilba</strain>
    </source>
</reference>
<evidence type="ECO:0000256" key="3">
    <source>
        <dbReference type="PROSITE-ProRule" id="PRU00023"/>
    </source>
</evidence>
<proteinExistence type="predicted"/>
<evidence type="ECO:0000313" key="5">
    <source>
        <dbReference type="Proteomes" id="UP000759537"/>
    </source>
</evidence>
<dbReference type="SUPFAM" id="SSF48403">
    <property type="entry name" value="Ankyrin repeat"/>
    <property type="match status" value="1"/>
</dbReference>